<name>A0A1E8DYC3_9GAMM</name>
<dbReference type="PROSITE" id="PS51084">
    <property type="entry name" value="HIT_2"/>
    <property type="match status" value="1"/>
</dbReference>
<dbReference type="Proteomes" id="UP000663954">
    <property type="component" value="Chromosome"/>
</dbReference>
<dbReference type="InterPro" id="IPR052908">
    <property type="entry name" value="AP-4-A_phosphorylase"/>
</dbReference>
<reference evidence="8" key="2">
    <citation type="submission" date="2019-11" db="EMBL/GenBank/DDBJ databases">
        <title>Escherichia coli 1916D6.</title>
        <authorList>
            <person name="Yao H."/>
            <person name="Du X."/>
            <person name="Yu R."/>
            <person name="Li A."/>
        </authorList>
    </citation>
    <scope>NUCLEOTIDE SEQUENCE [LARGE SCALE GENOMIC DNA]</scope>
    <source>
        <strain evidence="8">19110F47</strain>
    </source>
</reference>
<dbReference type="Proteomes" id="UP000186931">
    <property type="component" value="Unassembled WGS sequence"/>
</dbReference>
<dbReference type="eggNOG" id="COG0537">
    <property type="taxonomic scope" value="Bacteria"/>
</dbReference>
<evidence type="ECO:0000313" key="9">
    <source>
        <dbReference type="Proteomes" id="UP000663954"/>
    </source>
</evidence>
<dbReference type="STRING" id="202956.BJN41_06030"/>
<dbReference type="InterPro" id="IPR011146">
    <property type="entry name" value="HIT-like"/>
</dbReference>
<dbReference type="EMBL" id="CP046045">
    <property type="protein sequence ID" value="QGM26401.1"/>
    <property type="molecule type" value="Genomic_DNA"/>
</dbReference>
<sequence>MTEQCPYCNFDDYDVLAKNEFGVILPEPNALSKGHCVIIPLRHVGSFFDITDKERKSLLSLLELARNELQLRHQPAGFHVGFNDGDVFDAKSEHLHIHIIPRYEGQTLKLDNRWGMSGQI</sequence>
<protein>
    <submittedName>
        <fullName evidence="5">HIT domain-containing protein</fullName>
    </submittedName>
    <submittedName>
        <fullName evidence="4">HIT family protein</fullName>
    </submittedName>
</protein>
<reference evidence="4 7" key="1">
    <citation type="submission" date="2016-10" db="EMBL/GenBank/DDBJ databases">
        <title>Genome of airborne Acinetobacter sp. 5-2Ac02 in the hospital environment: Species near to Acinetobacter towneri.</title>
        <authorList>
            <person name="Barbosa B."/>
            <person name="Fernandez-Garcia L."/>
            <person name="Gato E."/>
            <person name="Leao R."/>
            <person name="Albano R."/>
            <person name="Fernandez B."/>
            <person name="Fernandez-Cuenca F."/>
            <person name="Marques E."/>
            <person name="Tomas M."/>
        </authorList>
    </citation>
    <scope>NUCLEOTIDE SEQUENCE [LARGE SCALE GENOMIC DNA]</scope>
    <source>
        <strain evidence="4 7">5-2Ac02</strain>
    </source>
</reference>
<evidence type="ECO:0000313" key="3">
    <source>
        <dbReference type="EMBL" id="MDM1718627.1"/>
    </source>
</evidence>
<dbReference type="GeneID" id="64221815"/>
<dbReference type="SUPFAM" id="SSF54197">
    <property type="entry name" value="HIT-like"/>
    <property type="match status" value="1"/>
</dbReference>
<dbReference type="AlphaFoldDB" id="A0A1E8DYC3"/>
<organism evidence="4 7">
    <name type="scientific">Acinetobacter towneri</name>
    <dbReference type="NCBI Taxonomy" id="202956"/>
    <lineage>
        <taxon>Bacteria</taxon>
        <taxon>Pseudomonadati</taxon>
        <taxon>Pseudomonadota</taxon>
        <taxon>Gammaproteobacteria</taxon>
        <taxon>Moraxellales</taxon>
        <taxon>Moraxellaceae</taxon>
        <taxon>Acinetobacter</taxon>
    </lineage>
</organism>
<reference evidence="6 9" key="4">
    <citation type="journal article" date="2020" name="Front. Cell. Infect. Microbiol.">
        <title>Characterization of Three Porcine Acinetobacter towneri Strains Co-Harboring tet(X3) and bla OXA-58.</title>
        <authorList>
            <person name="Ma J."/>
            <person name="Wang J."/>
            <person name="Feng J."/>
            <person name="Liu Y."/>
            <person name="Yang B."/>
            <person name="Li R."/>
            <person name="Bai L."/>
            <person name="He T."/>
            <person name="Wang X."/>
            <person name="Yang Z."/>
        </authorList>
    </citation>
    <scope>NUCLEOTIDE SEQUENCE [LARGE SCALE GENOMIC DNA]</scope>
    <source>
        <strain evidence="6 9">GX5</strain>
    </source>
</reference>
<proteinExistence type="predicted"/>
<dbReference type="InterPro" id="IPR036265">
    <property type="entry name" value="HIT-like_sf"/>
</dbReference>
<reference evidence="6" key="6">
    <citation type="submission" date="2021-03" db="EMBL/GenBank/DDBJ databases">
        <authorList>
            <person name="Ma J."/>
        </authorList>
    </citation>
    <scope>NUCLEOTIDE SEQUENCE</scope>
    <source>
        <strain evidence="6">GX5</strain>
    </source>
</reference>
<evidence type="ECO:0000313" key="8">
    <source>
        <dbReference type="Proteomes" id="UP000405075"/>
    </source>
</evidence>
<dbReference type="GO" id="GO:0003824">
    <property type="term" value="F:catalytic activity"/>
    <property type="evidence" value="ECO:0007669"/>
    <property type="project" value="InterPro"/>
</dbReference>
<dbReference type="EMBL" id="JACANG010000007">
    <property type="protein sequence ID" value="MDM1718627.1"/>
    <property type="molecule type" value="Genomic_DNA"/>
</dbReference>
<dbReference type="PANTHER" id="PTHR42997:SF1">
    <property type="entry name" value="AP-4-A PHOSPHORYLASE"/>
    <property type="match status" value="1"/>
</dbReference>
<evidence type="ECO:0000256" key="1">
    <source>
        <dbReference type="PROSITE-ProRule" id="PRU00464"/>
    </source>
</evidence>
<reference evidence="3" key="5">
    <citation type="submission" date="2020-06" db="EMBL/GenBank/DDBJ databases">
        <authorList>
            <person name="Dong N."/>
        </authorList>
    </citation>
    <scope>NUCLEOTIDE SEQUENCE</scope>
    <source>
        <strain evidence="3">DF49-4</strain>
    </source>
</reference>
<evidence type="ECO:0000313" key="4">
    <source>
        <dbReference type="EMBL" id="OFE42401.1"/>
    </source>
</evidence>
<dbReference type="Gene3D" id="3.30.428.10">
    <property type="entry name" value="HIT-like"/>
    <property type="match status" value="1"/>
</dbReference>
<feature type="domain" description="HIT" evidence="2">
    <location>
        <begin position="3"/>
        <end position="109"/>
    </location>
</feature>
<evidence type="ECO:0000313" key="5">
    <source>
        <dbReference type="EMBL" id="QGM26401.1"/>
    </source>
</evidence>
<dbReference type="Proteomes" id="UP001174419">
    <property type="component" value="Unassembled WGS sequence"/>
</dbReference>
<evidence type="ECO:0000259" key="2">
    <source>
        <dbReference type="PROSITE" id="PS51084"/>
    </source>
</evidence>
<evidence type="ECO:0000313" key="6">
    <source>
        <dbReference type="EMBL" id="QTD61938.1"/>
    </source>
</evidence>
<accession>A0A1E8DYC3</accession>
<reference evidence="3" key="7">
    <citation type="journal article" date="2022" name="Sci. Total Environ.">
        <title>Prevalence, transmission, and molecular epidemiology of tet(X)-positive bacteria among humans, animals, and environmental niches in China: An epidemiological, and genomic-based study.</title>
        <authorList>
            <person name="Dong N."/>
            <person name="Zeng Y."/>
            <person name="Cai C."/>
            <person name="Sun C."/>
            <person name="Lu J."/>
            <person name="Liu C."/>
            <person name="Zhou H."/>
            <person name="Sun Q."/>
            <person name="Shu L."/>
            <person name="Wang H."/>
            <person name="Wang Y."/>
            <person name="Wang S."/>
            <person name="Wu C."/>
            <person name="Chan E.W."/>
            <person name="Chen G."/>
            <person name="Shen Z."/>
            <person name="Chen S."/>
            <person name="Zhang R."/>
        </authorList>
    </citation>
    <scope>NUCLEOTIDE SEQUENCE</scope>
    <source>
        <strain evidence="3">DF49-4</strain>
    </source>
</reference>
<evidence type="ECO:0000313" key="7">
    <source>
        <dbReference type="Proteomes" id="UP000186931"/>
    </source>
</evidence>
<keyword evidence="9" id="KW-1185">Reference proteome</keyword>
<reference evidence="5" key="3">
    <citation type="submission" date="2019-11" db="EMBL/GenBank/DDBJ databases">
        <authorList>
            <person name="Yao H."/>
            <person name="Du X."/>
            <person name="Yu R."/>
            <person name="Li A."/>
        </authorList>
    </citation>
    <scope>NUCLEOTIDE SEQUENCE</scope>
    <source>
        <strain evidence="5">19110F47</strain>
    </source>
</reference>
<dbReference type="EMBL" id="MKQS01000049">
    <property type="protein sequence ID" value="OFE42401.1"/>
    <property type="molecule type" value="Genomic_DNA"/>
</dbReference>
<gene>
    <name evidence="4" type="ORF">BJN41_06030</name>
    <name evidence="5" type="ORF">GJD93_01185</name>
    <name evidence="3" type="ORF">HX110_05605</name>
    <name evidence="6" type="ORF">J4G45_01710</name>
</gene>
<dbReference type="PANTHER" id="PTHR42997">
    <property type="entry name" value="HIT FAMILY HYDROLASE"/>
    <property type="match status" value="1"/>
</dbReference>
<dbReference type="Proteomes" id="UP000405075">
    <property type="component" value="Chromosome"/>
</dbReference>
<dbReference type="EMBL" id="CP071770">
    <property type="protein sequence ID" value="QTD61938.1"/>
    <property type="molecule type" value="Genomic_DNA"/>
</dbReference>
<feature type="short sequence motif" description="Histidine triad motif" evidence="1">
    <location>
        <begin position="94"/>
        <end position="98"/>
    </location>
</feature>
<dbReference type="Pfam" id="PF01230">
    <property type="entry name" value="HIT"/>
    <property type="match status" value="1"/>
</dbReference>
<dbReference type="RefSeq" id="WP_070155794.1">
    <property type="nucleotide sequence ID" value="NZ_AP031566.1"/>
</dbReference>